<dbReference type="Pfam" id="PF17116">
    <property type="entry name" value="T9SS_plug_1st"/>
    <property type="match status" value="1"/>
</dbReference>
<reference evidence="3" key="1">
    <citation type="submission" date="2020-04" db="EMBL/GenBank/DDBJ databases">
        <authorList>
            <person name="Zhang T."/>
        </authorList>
    </citation>
    <scope>NUCLEOTIDE SEQUENCE</scope>
    <source>
        <strain evidence="3">HKST-UBA01</strain>
    </source>
</reference>
<evidence type="ECO:0000313" key="4">
    <source>
        <dbReference type="Proteomes" id="UP000697710"/>
    </source>
</evidence>
<proteinExistence type="predicted"/>
<dbReference type="AlphaFoldDB" id="A0A956RMN0"/>
<protein>
    <submittedName>
        <fullName evidence="3">DUF5103 domain-containing protein</fullName>
    </submittedName>
</protein>
<dbReference type="Proteomes" id="UP000697710">
    <property type="component" value="Unassembled WGS sequence"/>
</dbReference>
<evidence type="ECO:0000259" key="2">
    <source>
        <dbReference type="Pfam" id="PF17116"/>
    </source>
</evidence>
<evidence type="ECO:0000256" key="1">
    <source>
        <dbReference type="SAM" id="MobiDB-lite"/>
    </source>
</evidence>
<reference evidence="3" key="2">
    <citation type="journal article" date="2021" name="Microbiome">
        <title>Successional dynamics and alternative stable states in a saline activated sludge microbial community over 9 years.</title>
        <authorList>
            <person name="Wang Y."/>
            <person name="Ye J."/>
            <person name="Ju F."/>
            <person name="Liu L."/>
            <person name="Boyd J.A."/>
            <person name="Deng Y."/>
            <person name="Parks D.H."/>
            <person name="Jiang X."/>
            <person name="Yin X."/>
            <person name="Woodcroft B.J."/>
            <person name="Tyson G.W."/>
            <person name="Hugenholtz P."/>
            <person name="Polz M.F."/>
            <person name="Zhang T."/>
        </authorList>
    </citation>
    <scope>NUCLEOTIDE SEQUENCE</scope>
    <source>
        <strain evidence="3">HKST-UBA01</strain>
    </source>
</reference>
<dbReference type="InterPro" id="IPR013783">
    <property type="entry name" value="Ig-like_fold"/>
</dbReference>
<dbReference type="SUPFAM" id="SSF81296">
    <property type="entry name" value="E set domains"/>
    <property type="match status" value="1"/>
</dbReference>
<dbReference type="EMBL" id="JAGQHR010000051">
    <property type="protein sequence ID" value="MCA9726641.1"/>
    <property type="molecule type" value="Genomic_DNA"/>
</dbReference>
<feature type="domain" description="Type 9 secretion system plug protein N-terminal" evidence="2">
    <location>
        <begin position="79"/>
        <end position="186"/>
    </location>
</feature>
<accession>A0A956RMN0</accession>
<sequence>MTWSVGESGRVQAGRIHARRRRRLVSLAAIPLIWMGCASGGGPGGPGAGASEPAREPHPAASAQAAEDLLQVRFAPGYTIPLIRLESRDVLSLQFDVLGSVASTYSIQFTPASREWVPSHAPEPRPMPSPDRILDYENYFGVDFQYIRYSYQFPNPQVSFPRSGNYLLEVYDEDTGGVIFSRRFVVSDDELDLRIQPSPRYYTEFADEIRPEVRVDLPRDPNYATEDCTVCFVKNGWTDQTYCTAAPRIEGPTYVFTAEVAPHATREIRYADLSSDQFVSRRYEYEVPNTAILFPDDLRATPDWAHSTPRPRSSTSGSKELMPYLLAQFGVFNVPDAVGAPYLIGDFNNWTAGPEYQMKRDPESDSYTVDVLLENGPVYYTFVWPNRDTVIDRTQFEGPSKVSYTVLLYAKDVRYPTDRVLTVRAQQLP</sequence>
<organism evidence="3 4">
    <name type="scientific">Eiseniibacteriota bacterium</name>
    <dbReference type="NCBI Taxonomy" id="2212470"/>
    <lineage>
        <taxon>Bacteria</taxon>
        <taxon>Candidatus Eiseniibacteriota</taxon>
    </lineage>
</organism>
<dbReference type="Gene3D" id="2.60.40.10">
    <property type="entry name" value="Immunoglobulins"/>
    <property type="match status" value="1"/>
</dbReference>
<evidence type="ECO:0000313" key="3">
    <source>
        <dbReference type="EMBL" id="MCA9726641.1"/>
    </source>
</evidence>
<comment type="caution">
    <text evidence="3">The sequence shown here is derived from an EMBL/GenBank/DDBJ whole genome shotgun (WGS) entry which is preliminary data.</text>
</comment>
<dbReference type="InterPro" id="IPR014756">
    <property type="entry name" value="Ig_E-set"/>
</dbReference>
<feature type="region of interest" description="Disordered" evidence="1">
    <location>
        <begin position="43"/>
        <end position="62"/>
    </location>
</feature>
<dbReference type="InterPro" id="IPR031345">
    <property type="entry name" value="T9SS_Plug_N"/>
</dbReference>
<name>A0A956RMN0_UNCEI</name>
<gene>
    <name evidence="3" type="ORF">KC729_03095</name>
</gene>